<name>A0ABU7LGJ2_9NOCA</name>
<dbReference type="RefSeq" id="WP_330135862.1">
    <property type="nucleotide sequence ID" value="NZ_JAUTXY010000014.1"/>
</dbReference>
<dbReference type="EMBL" id="JAUTXY010000014">
    <property type="protein sequence ID" value="MEE2060676.1"/>
    <property type="molecule type" value="Genomic_DNA"/>
</dbReference>
<keyword evidence="3" id="KW-1185">Reference proteome</keyword>
<feature type="signal peptide" evidence="1">
    <location>
        <begin position="1"/>
        <end position="24"/>
    </location>
</feature>
<protein>
    <submittedName>
        <fullName evidence="2">Uncharacterized protein</fullName>
    </submittedName>
</protein>
<dbReference type="Proteomes" id="UP001336020">
    <property type="component" value="Unassembled WGS sequence"/>
</dbReference>
<accession>A0ABU7LGJ2</accession>
<dbReference type="PROSITE" id="PS51257">
    <property type="entry name" value="PROKAR_LIPOPROTEIN"/>
    <property type="match status" value="1"/>
</dbReference>
<keyword evidence="1" id="KW-0732">Signal</keyword>
<gene>
    <name evidence="2" type="ORF">Q7514_24455</name>
</gene>
<comment type="caution">
    <text evidence="2">The sequence shown here is derived from an EMBL/GenBank/DDBJ whole genome shotgun (WGS) entry which is preliminary data.</text>
</comment>
<organism evidence="2 3">
    <name type="scientific">Rhodococcus artemisiae</name>
    <dbReference type="NCBI Taxonomy" id="714159"/>
    <lineage>
        <taxon>Bacteria</taxon>
        <taxon>Bacillati</taxon>
        <taxon>Actinomycetota</taxon>
        <taxon>Actinomycetes</taxon>
        <taxon>Mycobacteriales</taxon>
        <taxon>Nocardiaceae</taxon>
        <taxon>Rhodococcus</taxon>
    </lineage>
</organism>
<evidence type="ECO:0000256" key="1">
    <source>
        <dbReference type="SAM" id="SignalP"/>
    </source>
</evidence>
<sequence>MKKPCARAIIQFTVIATLAAVALACAPATTPPFPPEPNPFAALKADAKILSHRWTAPGGIDFDTAEIQVVRGYIESENNYDRTADPDTLYPGYTDIVHVEKSPPTPRTGTINHHILQFESTTHLGRPVTEIHVCDVHTQTAMSTADGWTRMERRFYTSLRLQQTERATSPPPNLDYEHRLPYPTWNIFDGWEVERFTDKRMGENDPWRICMSQIPGITPDTPVQERLQGAPAIEPFYPGWPTLVDNNE</sequence>
<proteinExistence type="predicted"/>
<feature type="chain" id="PRO_5046866824" evidence="1">
    <location>
        <begin position="25"/>
        <end position="248"/>
    </location>
</feature>
<evidence type="ECO:0000313" key="3">
    <source>
        <dbReference type="Proteomes" id="UP001336020"/>
    </source>
</evidence>
<reference evidence="2 3" key="1">
    <citation type="submission" date="2023-07" db="EMBL/GenBank/DDBJ databases">
        <authorList>
            <person name="Girao M."/>
            <person name="Carvalho M.F."/>
        </authorList>
    </citation>
    <scope>NUCLEOTIDE SEQUENCE [LARGE SCALE GENOMIC DNA]</scope>
    <source>
        <strain evidence="2 3">YIM65754</strain>
    </source>
</reference>
<evidence type="ECO:0000313" key="2">
    <source>
        <dbReference type="EMBL" id="MEE2060676.1"/>
    </source>
</evidence>